<keyword evidence="1" id="KW-0732">Signal</keyword>
<evidence type="ECO:0000313" key="2">
    <source>
        <dbReference type="EMBL" id="MFC3835416.1"/>
    </source>
</evidence>
<keyword evidence="3" id="KW-1185">Reference proteome</keyword>
<gene>
    <name evidence="2" type="ORF">ACFOSB_21350</name>
</gene>
<reference evidence="3" key="1">
    <citation type="journal article" date="2019" name="Int. J. Syst. Evol. Microbiol.">
        <title>The Global Catalogue of Microorganisms (GCM) 10K type strain sequencing project: providing services to taxonomists for standard genome sequencing and annotation.</title>
        <authorList>
            <consortium name="The Broad Institute Genomics Platform"/>
            <consortium name="The Broad Institute Genome Sequencing Center for Infectious Disease"/>
            <person name="Wu L."/>
            <person name="Ma J."/>
        </authorList>
    </citation>
    <scope>NUCLEOTIDE SEQUENCE [LARGE SCALE GENOMIC DNA]</scope>
    <source>
        <strain evidence="3">CCTCC AB 2017081</strain>
    </source>
</reference>
<organism evidence="2 3">
    <name type="scientific">Deinococcus rufus</name>
    <dbReference type="NCBI Taxonomy" id="2136097"/>
    <lineage>
        <taxon>Bacteria</taxon>
        <taxon>Thermotogati</taxon>
        <taxon>Deinococcota</taxon>
        <taxon>Deinococci</taxon>
        <taxon>Deinococcales</taxon>
        <taxon>Deinococcaceae</taxon>
        <taxon>Deinococcus</taxon>
    </lineage>
</organism>
<accession>A0ABV7ZDE5</accession>
<evidence type="ECO:0000313" key="3">
    <source>
        <dbReference type="Proteomes" id="UP001595803"/>
    </source>
</evidence>
<name>A0ABV7ZDE5_9DEIO</name>
<feature type="chain" id="PRO_5046280144" evidence="1">
    <location>
        <begin position="22"/>
        <end position="174"/>
    </location>
</feature>
<feature type="signal peptide" evidence="1">
    <location>
        <begin position="1"/>
        <end position="21"/>
    </location>
</feature>
<dbReference type="Proteomes" id="UP001595803">
    <property type="component" value="Unassembled WGS sequence"/>
</dbReference>
<proteinExistence type="predicted"/>
<dbReference type="EMBL" id="JBHRZG010000024">
    <property type="protein sequence ID" value="MFC3835416.1"/>
    <property type="molecule type" value="Genomic_DNA"/>
</dbReference>
<dbReference type="RefSeq" id="WP_322474583.1">
    <property type="nucleotide sequence ID" value="NZ_JBHRZG010000024.1"/>
</dbReference>
<evidence type="ECO:0000256" key="1">
    <source>
        <dbReference type="SAM" id="SignalP"/>
    </source>
</evidence>
<comment type="caution">
    <text evidence="2">The sequence shown here is derived from an EMBL/GenBank/DDBJ whole genome shotgun (WGS) entry which is preliminary data.</text>
</comment>
<sequence>MKRVTFLLALLSVAGAAPAPAASPFILDSRWTLEFREAGTGRSVGRVAFTVVSTEHTPDLVTGFGLVEGGAAYSVVAAMDRRDGTLSVTDLTPGGPAARDVRVCAFGAERPPARSGLTVTVPMARWSQTLTTLNQKLAVLRRTRPGLSNQAQLRAAAGITAGGAICTVRRAPMQ</sequence>
<protein>
    <submittedName>
        <fullName evidence="2">Uncharacterized protein</fullName>
    </submittedName>
</protein>